<evidence type="ECO:0000256" key="4">
    <source>
        <dbReference type="ARBA" id="ARBA00022825"/>
    </source>
</evidence>
<dbReference type="InterPro" id="IPR022398">
    <property type="entry name" value="Peptidase_S8_His-AS"/>
</dbReference>
<name>K1XHJ0_9BACT</name>
<feature type="active site" description="Charge relay system" evidence="5">
    <location>
        <position position="409"/>
    </location>
</feature>
<dbReference type="Gene3D" id="3.40.50.200">
    <property type="entry name" value="Peptidase S8/S53 domain"/>
    <property type="match status" value="1"/>
</dbReference>
<keyword evidence="6" id="KW-1133">Transmembrane helix</keyword>
<feature type="active site" description="Charge relay system" evidence="5">
    <location>
        <position position="186"/>
    </location>
</feature>
<evidence type="ECO:0000256" key="1">
    <source>
        <dbReference type="ARBA" id="ARBA00011073"/>
    </source>
</evidence>
<dbReference type="PANTHER" id="PTHR43806">
    <property type="entry name" value="PEPTIDASE S8"/>
    <property type="match status" value="1"/>
</dbReference>
<reference evidence="8" key="1">
    <citation type="journal article" date="2012" name="Science">
        <title>Fermentation, hydrogen, and sulfur metabolism in multiple uncultivated bacterial phyla.</title>
        <authorList>
            <person name="Wrighton K.C."/>
            <person name="Thomas B.C."/>
            <person name="Sharon I."/>
            <person name="Miller C.S."/>
            <person name="Castelle C.J."/>
            <person name="VerBerkmoes N.C."/>
            <person name="Wilkins M.J."/>
            <person name="Hettich R.L."/>
            <person name="Lipton M.S."/>
            <person name="Williams K.H."/>
            <person name="Long P.E."/>
            <person name="Banfield J.F."/>
        </authorList>
    </citation>
    <scope>NUCLEOTIDE SEQUENCE [LARGE SCALE GENOMIC DNA]</scope>
</reference>
<dbReference type="InterPro" id="IPR036852">
    <property type="entry name" value="Peptidase_S8/S53_dom_sf"/>
</dbReference>
<keyword evidence="2 5" id="KW-0645">Protease</keyword>
<feature type="transmembrane region" description="Helical" evidence="6">
    <location>
        <begin position="502"/>
        <end position="524"/>
    </location>
</feature>
<keyword evidence="3 5" id="KW-0378">Hydrolase</keyword>
<dbReference type="InterPro" id="IPR050131">
    <property type="entry name" value="Peptidase_S8_subtilisin-like"/>
</dbReference>
<gene>
    <name evidence="8" type="ORF">ACD_80C00168G0012</name>
</gene>
<dbReference type="InterPro" id="IPR015500">
    <property type="entry name" value="Peptidase_S8_subtilisin-rel"/>
</dbReference>
<keyword evidence="6" id="KW-0812">Transmembrane</keyword>
<dbReference type="SUPFAM" id="SSF52743">
    <property type="entry name" value="Subtilisin-like"/>
    <property type="match status" value="1"/>
</dbReference>
<sequence>MLFFKKIFTVFFVVALVANNFLYTFAQSIDTQISATTENDLSQTQYVPGEVIVKFKTEKINLKKSSGGLQLNAFEENNDLDAQNILSRDNIAVLKIQDNQTVEDKITQLESDPNVQYVQPNFVYQIEISNPNDTDFGKLRWLKNTWQNVNGTVGTSGADIHRNQAMDIFSWNGNTAITWTIVAVIDNGVNYNHMDLINNMRSWVNCLSPTGASMWSCLYGYDSYDNDINPFPNGSDFHGTHIAGIIGAQMNNATGGVGVNPNAKIMAIRAWSGNELTTEDIAEWFDFAKYNGAKIINASRWWSSDTCNGAFDQTLYDAVRNFPWLIISSAGNAGLQHLSGYFFIPADYSTTTSCRTWLDNIIGVAATDNDDLLASFSDYWSWTIHVWAPGVDIYSTVLGNGYAFSDGTSMAAPHVAGLASLAWSYRSDLNYLDIKNAILSWWDSLASLSGTTVSWKRINAYTTLYNLTSTVTWSIVFLSWSVTNITWVNIRLSTSKTGTYQMSWAGIVGILTWNITLTGLDVLVQLTSWDGVKNVGVIFSDTIPKQSQLYTASIILDTTAPSIPVLLSPISWTNVSWSVNLLWNASVDTWGTSWYYYEISNTSGMSTLIATWNVYVTWASIYLFTWENYYRRVRAFDMLWYTSNFSLTWDFILLRDSRPDAFIFTAVSSAELNTEYTSDQITLLWINTGSQITIIGGTYQINNTWDFVSTTWTVYSWDTIKVKLTSSSANSTAVTATLTIGGILWNYVVTTKAASWGGWWGGGWWGWWGTSILICTPPDLLCVNNIYTLKPWGSCQSGVLGQSCASTGSTGSITTTPPVIYLLNTSASIVNSPFSVEMNNAYLYAYSIGITTIDTIQQANITWNLIRAHMAKMMVNYTIKVLGKTPNTWASCSFNDIAEQSTEMKFYIKLACQLGLMGVGITDFNPNGEVTRAEFGTVLSRALYGEQYNWWIPYYLNHLNALKAAGIITNTTPDLQEIRGYVMLMLMRAAE</sequence>
<protein>
    <submittedName>
        <fullName evidence="8">Cna protein B-type protein</fullName>
    </submittedName>
</protein>
<dbReference type="GO" id="GO:0006508">
    <property type="term" value="P:proteolysis"/>
    <property type="evidence" value="ECO:0007669"/>
    <property type="project" value="UniProtKB-KW"/>
</dbReference>
<keyword evidence="4 5" id="KW-0720">Serine protease</keyword>
<proteinExistence type="inferred from homology"/>
<evidence type="ECO:0000256" key="2">
    <source>
        <dbReference type="ARBA" id="ARBA00022670"/>
    </source>
</evidence>
<dbReference type="Pfam" id="PF22148">
    <property type="entry name" value="Fervidolysin_NPro-like"/>
    <property type="match status" value="1"/>
</dbReference>
<feature type="transmembrane region" description="Helical" evidence="6">
    <location>
        <begin position="471"/>
        <end position="490"/>
    </location>
</feature>
<dbReference type="EMBL" id="AMFJ01036175">
    <property type="protein sequence ID" value="EKD24701.1"/>
    <property type="molecule type" value="Genomic_DNA"/>
</dbReference>
<comment type="caution">
    <text evidence="8">The sequence shown here is derived from an EMBL/GenBank/DDBJ whole genome shotgun (WGS) entry which is preliminary data.</text>
</comment>
<dbReference type="InterPro" id="IPR000209">
    <property type="entry name" value="Peptidase_S8/S53_dom"/>
</dbReference>
<dbReference type="PRINTS" id="PR00723">
    <property type="entry name" value="SUBTILISIN"/>
</dbReference>
<dbReference type="PROSITE" id="PS00137">
    <property type="entry name" value="SUBTILASE_HIS"/>
    <property type="match status" value="1"/>
</dbReference>
<feature type="domain" description="SLH" evidence="7">
    <location>
        <begin position="891"/>
        <end position="953"/>
    </location>
</feature>
<dbReference type="InterPro" id="IPR001119">
    <property type="entry name" value="SLH_dom"/>
</dbReference>
<comment type="similarity">
    <text evidence="1 5">Belongs to the peptidase S8 family.</text>
</comment>
<keyword evidence="6" id="KW-0472">Membrane</keyword>
<dbReference type="PROSITE" id="PS51892">
    <property type="entry name" value="SUBTILASE"/>
    <property type="match status" value="1"/>
</dbReference>
<dbReference type="InterPro" id="IPR023828">
    <property type="entry name" value="Peptidase_S8_Ser-AS"/>
</dbReference>
<evidence type="ECO:0000256" key="6">
    <source>
        <dbReference type="SAM" id="Phobius"/>
    </source>
</evidence>
<dbReference type="AlphaFoldDB" id="K1XHJ0"/>
<feature type="active site" description="Charge relay system" evidence="5">
    <location>
        <position position="238"/>
    </location>
</feature>
<organism evidence="8">
    <name type="scientific">uncultured bacterium</name>
    <name type="common">gcode 4</name>
    <dbReference type="NCBI Taxonomy" id="1234023"/>
    <lineage>
        <taxon>Bacteria</taxon>
        <taxon>environmental samples</taxon>
    </lineage>
</organism>
<dbReference type="GO" id="GO:0004252">
    <property type="term" value="F:serine-type endopeptidase activity"/>
    <property type="evidence" value="ECO:0007669"/>
    <property type="project" value="UniProtKB-UniRule"/>
</dbReference>
<feature type="transmembrane region" description="Helical" evidence="6">
    <location>
        <begin position="604"/>
        <end position="624"/>
    </location>
</feature>
<dbReference type="PANTHER" id="PTHR43806:SF11">
    <property type="entry name" value="CEREVISIN-RELATED"/>
    <property type="match status" value="1"/>
</dbReference>
<dbReference type="InterPro" id="IPR054399">
    <property type="entry name" value="Fervidolysin-like_N_prodom"/>
</dbReference>
<accession>K1XHJ0</accession>
<dbReference type="PROSITE" id="PS00138">
    <property type="entry name" value="SUBTILASE_SER"/>
    <property type="match status" value="1"/>
</dbReference>
<dbReference type="Pfam" id="PF00082">
    <property type="entry name" value="Peptidase_S8"/>
    <property type="match status" value="1"/>
</dbReference>
<evidence type="ECO:0000259" key="7">
    <source>
        <dbReference type="PROSITE" id="PS51272"/>
    </source>
</evidence>
<evidence type="ECO:0000256" key="3">
    <source>
        <dbReference type="ARBA" id="ARBA00022801"/>
    </source>
</evidence>
<dbReference type="PROSITE" id="PS51272">
    <property type="entry name" value="SLH"/>
    <property type="match status" value="1"/>
</dbReference>
<evidence type="ECO:0000256" key="5">
    <source>
        <dbReference type="PROSITE-ProRule" id="PRU01240"/>
    </source>
</evidence>
<evidence type="ECO:0000313" key="8">
    <source>
        <dbReference type="EMBL" id="EKD24701.1"/>
    </source>
</evidence>